<dbReference type="InterPro" id="IPR023408">
    <property type="entry name" value="MscS_beta-dom_sf"/>
</dbReference>
<dbReference type="PANTHER" id="PTHR30566:SF25">
    <property type="entry name" value="INNER MEMBRANE PROTEIN"/>
    <property type="match status" value="1"/>
</dbReference>
<dbReference type="AlphaFoldDB" id="A0A0K1EA88"/>
<dbReference type="PANTHER" id="PTHR30566">
    <property type="entry name" value="YNAI-RELATED MECHANOSENSITIVE ION CHANNEL"/>
    <property type="match status" value="1"/>
</dbReference>
<proteinExistence type="predicted"/>
<evidence type="ECO:0000259" key="6">
    <source>
        <dbReference type="Pfam" id="PF00924"/>
    </source>
</evidence>
<feature type="transmembrane region" description="Helical" evidence="5">
    <location>
        <begin position="55"/>
        <end position="80"/>
    </location>
</feature>
<dbReference type="GO" id="GO:0016020">
    <property type="term" value="C:membrane"/>
    <property type="evidence" value="ECO:0007669"/>
    <property type="project" value="UniProtKB-SubCell"/>
</dbReference>
<dbReference type="InterPro" id="IPR006685">
    <property type="entry name" value="MscS_channel_2nd"/>
</dbReference>
<dbReference type="STRING" id="52.CMC5_019380"/>
<dbReference type="OrthoDB" id="9784565at2"/>
<dbReference type="PATRIC" id="fig|52.7.peg.2089"/>
<evidence type="ECO:0000313" key="8">
    <source>
        <dbReference type="Proteomes" id="UP000067626"/>
    </source>
</evidence>
<evidence type="ECO:0000313" key="7">
    <source>
        <dbReference type="EMBL" id="AKT37796.1"/>
    </source>
</evidence>
<dbReference type="EMBL" id="CP012159">
    <property type="protein sequence ID" value="AKT37796.1"/>
    <property type="molecule type" value="Genomic_DNA"/>
</dbReference>
<keyword evidence="2 5" id="KW-0812">Transmembrane</keyword>
<evidence type="ECO:0000256" key="1">
    <source>
        <dbReference type="ARBA" id="ARBA00004370"/>
    </source>
</evidence>
<dbReference type="RefSeq" id="WP_050430114.1">
    <property type="nucleotide sequence ID" value="NZ_CP012159.1"/>
</dbReference>
<keyword evidence="3 5" id="KW-1133">Transmembrane helix</keyword>
<feature type="transmembrane region" description="Helical" evidence="5">
    <location>
        <begin position="16"/>
        <end position="35"/>
    </location>
</feature>
<dbReference type="InterPro" id="IPR010920">
    <property type="entry name" value="LSM_dom_sf"/>
</dbReference>
<dbReference type="Proteomes" id="UP000067626">
    <property type="component" value="Chromosome"/>
</dbReference>
<dbReference type="Pfam" id="PF00924">
    <property type="entry name" value="MS_channel_2nd"/>
    <property type="match status" value="1"/>
</dbReference>
<dbReference type="KEGG" id="ccro:CMC5_019380"/>
<evidence type="ECO:0000256" key="5">
    <source>
        <dbReference type="SAM" id="Phobius"/>
    </source>
</evidence>
<dbReference type="SUPFAM" id="SSF50182">
    <property type="entry name" value="Sm-like ribonucleoproteins"/>
    <property type="match status" value="1"/>
</dbReference>
<dbReference type="GO" id="GO:0008381">
    <property type="term" value="F:mechanosensitive monoatomic ion channel activity"/>
    <property type="evidence" value="ECO:0007669"/>
    <property type="project" value="UniProtKB-ARBA"/>
</dbReference>
<accession>A0A0K1EA88</accession>
<reference evidence="7 8" key="1">
    <citation type="submission" date="2015-07" db="EMBL/GenBank/DDBJ databases">
        <title>Genome analysis of myxobacterium Chondromyces crocatus Cm c5 reveals a high potential for natural compound synthesis and the genetic basis for the loss of fruiting body formation.</title>
        <authorList>
            <person name="Zaburannyi N."/>
            <person name="Bunk B."/>
            <person name="Maier J."/>
            <person name="Overmann J."/>
            <person name="Mueller R."/>
        </authorList>
    </citation>
    <scope>NUCLEOTIDE SEQUENCE [LARGE SCALE GENOMIC DNA]</scope>
    <source>
        <strain evidence="7 8">Cm c5</strain>
    </source>
</reference>
<evidence type="ECO:0000256" key="3">
    <source>
        <dbReference type="ARBA" id="ARBA00022989"/>
    </source>
</evidence>
<name>A0A0K1EA88_CHOCO</name>
<dbReference type="Gene3D" id="1.10.287.1260">
    <property type="match status" value="1"/>
</dbReference>
<organism evidence="7 8">
    <name type="scientific">Chondromyces crocatus</name>
    <dbReference type="NCBI Taxonomy" id="52"/>
    <lineage>
        <taxon>Bacteria</taxon>
        <taxon>Pseudomonadati</taxon>
        <taxon>Myxococcota</taxon>
        <taxon>Polyangia</taxon>
        <taxon>Polyangiales</taxon>
        <taxon>Polyangiaceae</taxon>
        <taxon>Chondromyces</taxon>
    </lineage>
</organism>
<evidence type="ECO:0000256" key="2">
    <source>
        <dbReference type="ARBA" id="ARBA00022692"/>
    </source>
</evidence>
<protein>
    <submittedName>
        <fullName evidence="7">Potassium transporter KefA</fullName>
    </submittedName>
</protein>
<keyword evidence="8" id="KW-1185">Reference proteome</keyword>
<sequence>MEAEDIEGSAKLIETIQAGGVITGLVILLITWFLVRVATSALERTGSRFVHRRLLLHQIATLLRFGMYIGGIVAAIGTSLNLSKEVVLALTGTIAVTIGFALKDLASSILAGLTLIIDRPFQVGDRVQFEDHFGEIKAIGLRSVRLLTEDDLLVTIPNNKFLTEVVASANQGRLDMVVKREFWVSPEQDLDLVKRVVEECITSNRYVFLGQQWSVRMEQVMFPFGAAVRLEAEASILDMKYKQEYEGALTERVLAAFRERKIMLAGPAWPAKAPDSVLSPS</sequence>
<keyword evidence="4 5" id="KW-0472">Membrane</keyword>
<gene>
    <name evidence="7" type="primary">kefA</name>
    <name evidence="7" type="ORF">CMC5_019380</name>
</gene>
<feature type="transmembrane region" description="Helical" evidence="5">
    <location>
        <begin position="86"/>
        <end position="102"/>
    </location>
</feature>
<comment type="subcellular location">
    <subcellularLocation>
        <location evidence="1">Membrane</location>
    </subcellularLocation>
</comment>
<evidence type="ECO:0000256" key="4">
    <source>
        <dbReference type="ARBA" id="ARBA00023136"/>
    </source>
</evidence>
<dbReference type="Gene3D" id="2.30.30.60">
    <property type="match status" value="1"/>
</dbReference>
<feature type="domain" description="Mechanosensitive ion channel MscS" evidence="6">
    <location>
        <begin position="104"/>
        <end position="166"/>
    </location>
</feature>